<evidence type="ECO:0000313" key="5">
    <source>
        <dbReference type="EMBL" id="PYE18576.1"/>
    </source>
</evidence>
<comment type="caution">
    <text evidence="5">The sequence shown here is derived from an EMBL/GenBank/DDBJ whole genome shotgun (WGS) entry which is preliminary data.</text>
</comment>
<dbReference type="RefSeq" id="WP_110469029.1">
    <property type="nucleotide sequence ID" value="NZ_QJSP01000004.1"/>
</dbReference>
<dbReference type="CDD" id="cd08545">
    <property type="entry name" value="YcnI_like"/>
    <property type="match status" value="1"/>
</dbReference>
<evidence type="ECO:0000256" key="1">
    <source>
        <dbReference type="SAM" id="MobiDB-lite"/>
    </source>
</evidence>
<dbReference type="InterPro" id="IPR012533">
    <property type="entry name" value="YcnI-copper_dom"/>
</dbReference>
<evidence type="ECO:0000259" key="4">
    <source>
        <dbReference type="Pfam" id="PF07987"/>
    </source>
</evidence>
<dbReference type="AlphaFoldDB" id="A0A318RQ71"/>
<feature type="transmembrane region" description="Helical" evidence="2">
    <location>
        <begin position="210"/>
        <end position="231"/>
    </location>
</feature>
<dbReference type="OrthoDB" id="9810871at2"/>
<organism evidence="5 6">
    <name type="scientific">Williamsia limnetica</name>
    <dbReference type="NCBI Taxonomy" id="882452"/>
    <lineage>
        <taxon>Bacteria</taxon>
        <taxon>Bacillati</taxon>
        <taxon>Actinomycetota</taxon>
        <taxon>Actinomycetes</taxon>
        <taxon>Mycobacteriales</taxon>
        <taxon>Nocardiaceae</taxon>
        <taxon>Williamsia</taxon>
    </lineage>
</organism>
<dbReference type="Gene3D" id="2.60.40.2230">
    <property type="entry name" value="Uncharacterised protein YcnI-like PF07987, DUF1775"/>
    <property type="match status" value="1"/>
</dbReference>
<feature type="compositionally biased region" description="Low complexity" evidence="1">
    <location>
        <begin position="193"/>
        <end position="202"/>
    </location>
</feature>
<protein>
    <submittedName>
        <fullName evidence="5">Uncharacterized protein YcnI</fullName>
    </submittedName>
</protein>
<feature type="domain" description="YncI copper-binding" evidence="4">
    <location>
        <begin position="35"/>
        <end position="169"/>
    </location>
</feature>
<feature type="chain" id="PRO_5016292667" evidence="3">
    <location>
        <begin position="34"/>
        <end position="235"/>
    </location>
</feature>
<name>A0A318RQ71_WILLI</name>
<feature type="compositionally biased region" description="Basic and acidic residues" evidence="1">
    <location>
        <begin position="174"/>
        <end position="189"/>
    </location>
</feature>
<feature type="signal peptide" evidence="3">
    <location>
        <begin position="1"/>
        <end position="33"/>
    </location>
</feature>
<keyword evidence="6" id="KW-1185">Reference proteome</keyword>
<keyword evidence="2" id="KW-0472">Membrane</keyword>
<keyword evidence="2" id="KW-1133">Transmembrane helix</keyword>
<keyword evidence="3" id="KW-0732">Signal</keyword>
<feature type="region of interest" description="Disordered" evidence="1">
    <location>
        <begin position="153"/>
        <end position="206"/>
    </location>
</feature>
<dbReference type="Proteomes" id="UP000247591">
    <property type="component" value="Unassembled WGS sequence"/>
</dbReference>
<accession>A0A318RQ71</accession>
<evidence type="ECO:0000313" key="6">
    <source>
        <dbReference type="Proteomes" id="UP000247591"/>
    </source>
</evidence>
<gene>
    <name evidence="5" type="ORF">DFR67_104155</name>
</gene>
<proteinExistence type="predicted"/>
<evidence type="ECO:0000256" key="3">
    <source>
        <dbReference type="SAM" id="SignalP"/>
    </source>
</evidence>
<dbReference type="EMBL" id="QJSP01000004">
    <property type="protein sequence ID" value="PYE18576.1"/>
    <property type="molecule type" value="Genomic_DNA"/>
</dbReference>
<evidence type="ECO:0000256" key="2">
    <source>
        <dbReference type="SAM" id="Phobius"/>
    </source>
</evidence>
<keyword evidence="2" id="KW-0812">Transmembrane</keyword>
<sequence>MSSFSRRARVLGASLAAATVVGGLSLLGAGVSAAHVTAVGDDLTQGGYGVITFRVPNESDTASTTKVAVTLPNLKSARTEPMPGWTAEIAKDPATEEATSVTWTAAPGSPGINPGEFVQFRLSGGPLPEQETMTLPAVQTYSDGEVVAWDQPTVEGQPEPDKPAPTVTLGAETADGHGHGADTATHEEDTQTASESSASSESGTDNTARWLAGAGIVLGALGVGVAVGALARKRS</sequence>
<dbReference type="InterPro" id="IPR038507">
    <property type="entry name" value="YcnI-like_sf"/>
</dbReference>
<dbReference type="Pfam" id="PF07987">
    <property type="entry name" value="DUF1775"/>
    <property type="match status" value="1"/>
</dbReference>
<reference evidence="5 6" key="1">
    <citation type="submission" date="2018-06" db="EMBL/GenBank/DDBJ databases">
        <title>Genomic Encyclopedia of Type Strains, Phase IV (KMG-IV): sequencing the most valuable type-strain genomes for metagenomic binning, comparative biology and taxonomic classification.</title>
        <authorList>
            <person name="Goeker M."/>
        </authorList>
    </citation>
    <scope>NUCLEOTIDE SEQUENCE [LARGE SCALE GENOMIC DNA]</scope>
    <source>
        <strain evidence="5 6">DSM 45521</strain>
    </source>
</reference>